<sequence>MEKPIASLPLCYDIANFEELDGYVASREIGNLLQQKGFCFIRGSADEASKKLAEQEDLVLVLLALVDTLNYSVNWLTLLELSINRAGMSRHGTA</sequence>
<gene>
    <name evidence="1" type="ORF">PGLA2088_LOCUS42370</name>
</gene>
<dbReference type="EMBL" id="CAJNNW010034271">
    <property type="protein sequence ID" value="CAE8722177.1"/>
    <property type="molecule type" value="Genomic_DNA"/>
</dbReference>
<evidence type="ECO:0000313" key="1">
    <source>
        <dbReference type="EMBL" id="CAE8722177.1"/>
    </source>
</evidence>
<proteinExistence type="predicted"/>
<evidence type="ECO:0000313" key="2">
    <source>
        <dbReference type="Proteomes" id="UP000626109"/>
    </source>
</evidence>
<dbReference type="AlphaFoldDB" id="A0A813LFT7"/>
<dbReference type="Proteomes" id="UP000626109">
    <property type="component" value="Unassembled WGS sequence"/>
</dbReference>
<name>A0A813LFT7_POLGL</name>
<protein>
    <submittedName>
        <fullName evidence="1">Uncharacterized protein</fullName>
    </submittedName>
</protein>
<accession>A0A813LFT7</accession>
<reference evidence="1" key="1">
    <citation type="submission" date="2021-02" db="EMBL/GenBank/DDBJ databases">
        <authorList>
            <person name="Dougan E. K."/>
            <person name="Rhodes N."/>
            <person name="Thang M."/>
            <person name="Chan C."/>
        </authorList>
    </citation>
    <scope>NUCLEOTIDE SEQUENCE</scope>
</reference>
<comment type="caution">
    <text evidence="1">The sequence shown here is derived from an EMBL/GenBank/DDBJ whole genome shotgun (WGS) entry which is preliminary data.</text>
</comment>
<organism evidence="1 2">
    <name type="scientific">Polarella glacialis</name>
    <name type="common">Dinoflagellate</name>
    <dbReference type="NCBI Taxonomy" id="89957"/>
    <lineage>
        <taxon>Eukaryota</taxon>
        <taxon>Sar</taxon>
        <taxon>Alveolata</taxon>
        <taxon>Dinophyceae</taxon>
        <taxon>Suessiales</taxon>
        <taxon>Suessiaceae</taxon>
        <taxon>Polarella</taxon>
    </lineage>
</organism>